<dbReference type="GO" id="GO:0042744">
    <property type="term" value="P:hydrogen peroxide catabolic process"/>
    <property type="evidence" value="ECO:0007669"/>
    <property type="project" value="UniProtKB-KW"/>
</dbReference>
<evidence type="ECO:0000259" key="20">
    <source>
        <dbReference type="PROSITE" id="PS50042"/>
    </source>
</evidence>
<evidence type="ECO:0000256" key="17">
    <source>
        <dbReference type="PIRSR" id="PIRSR600823-4"/>
    </source>
</evidence>
<feature type="binding site" evidence="15">
    <location>
        <position position="246"/>
    </location>
    <ligand>
        <name>substrate</name>
    </ligand>
</feature>
<comment type="cofactor">
    <cofactor evidence="16 19">
        <name>heme b</name>
        <dbReference type="ChEBI" id="CHEBI:60344"/>
    </cofactor>
    <text evidence="16 19">Binds 1 heme b (iron(II)-protoporphyrin IX) group per subunit.</text>
</comment>
<evidence type="ECO:0000313" key="23">
    <source>
        <dbReference type="Proteomes" id="UP001141552"/>
    </source>
</evidence>
<dbReference type="SUPFAM" id="SSF51206">
    <property type="entry name" value="cAMP-binding domain-like"/>
    <property type="match status" value="1"/>
</dbReference>
<dbReference type="GO" id="GO:0005576">
    <property type="term" value="C:extracellular region"/>
    <property type="evidence" value="ECO:0007669"/>
    <property type="project" value="UniProtKB-SubCell"/>
</dbReference>
<evidence type="ECO:0000256" key="2">
    <source>
        <dbReference type="ARBA" id="ARBA00002322"/>
    </source>
</evidence>
<keyword evidence="6 19" id="KW-0349">Heme</keyword>
<dbReference type="PROSITE" id="PS00436">
    <property type="entry name" value="PEROXIDASE_2"/>
    <property type="match status" value="1"/>
</dbReference>
<evidence type="ECO:0000256" key="6">
    <source>
        <dbReference type="ARBA" id="ARBA00022617"/>
    </source>
</evidence>
<dbReference type="PROSITE" id="PS50873">
    <property type="entry name" value="PEROXIDASE_4"/>
    <property type="match status" value="1"/>
</dbReference>
<dbReference type="EC" id="1.11.1.7" evidence="4 19"/>
<feature type="binding site" evidence="16">
    <location>
        <position position="335"/>
    </location>
    <ligand>
        <name>Ca(2+)</name>
        <dbReference type="ChEBI" id="CHEBI:29108"/>
        <label>2</label>
    </ligand>
</feature>
<dbReference type="InterPro" id="IPR002016">
    <property type="entry name" value="Haem_peroxidase"/>
</dbReference>
<dbReference type="InterPro" id="IPR010255">
    <property type="entry name" value="Haem_peroxidase_sf"/>
</dbReference>
<feature type="active site" description="Proton acceptor" evidence="14">
    <location>
        <position position="152"/>
    </location>
</feature>
<keyword evidence="11 18" id="KW-1015">Disulfide bond</keyword>
<keyword evidence="12" id="KW-0325">Glycoprotein</keyword>
<comment type="catalytic activity">
    <reaction evidence="1 19">
        <text>2 a phenolic donor + H2O2 = 2 a phenolic radical donor + 2 H2O</text>
        <dbReference type="Rhea" id="RHEA:56136"/>
        <dbReference type="ChEBI" id="CHEBI:15377"/>
        <dbReference type="ChEBI" id="CHEBI:16240"/>
        <dbReference type="ChEBI" id="CHEBI:139520"/>
        <dbReference type="ChEBI" id="CHEBI:139521"/>
        <dbReference type="EC" id="1.11.1.7"/>
    </reaction>
</comment>
<name>A0A9Q0FN76_9ROSI</name>
<dbReference type="InterPro" id="IPR014710">
    <property type="entry name" value="RmlC-like_jellyroll"/>
</dbReference>
<evidence type="ECO:0000256" key="11">
    <source>
        <dbReference type="ARBA" id="ARBA00023157"/>
    </source>
</evidence>
<keyword evidence="5 19" id="KW-0575">Peroxidase</keyword>
<dbReference type="EMBL" id="JAKUCV010004683">
    <property type="protein sequence ID" value="KAJ4834521.1"/>
    <property type="molecule type" value="Genomic_DNA"/>
</dbReference>
<keyword evidence="19" id="KW-0964">Secreted</keyword>
<dbReference type="Pfam" id="PF00141">
    <property type="entry name" value="peroxidase"/>
    <property type="match status" value="1"/>
</dbReference>
<protein>
    <recommendedName>
        <fullName evidence="4 19">Peroxidase</fullName>
        <ecNumber evidence="4 19">1.11.1.7</ecNumber>
    </recommendedName>
</protein>
<feature type="disulfide bond" evidence="18">
    <location>
        <begin position="204"/>
        <end position="407"/>
    </location>
</feature>
<feature type="binding site" evidence="16">
    <location>
        <position position="158"/>
    </location>
    <ligand>
        <name>Ca(2+)</name>
        <dbReference type="ChEBI" id="CHEBI:29108"/>
        <label>1</label>
    </ligand>
</feature>
<dbReference type="FunFam" id="1.10.520.10:FF:000001">
    <property type="entry name" value="Peroxidase"/>
    <property type="match status" value="1"/>
</dbReference>
<dbReference type="AlphaFoldDB" id="A0A9Q0FN76"/>
<feature type="binding site" evidence="16">
    <location>
        <position position="162"/>
    </location>
    <ligand>
        <name>Ca(2+)</name>
        <dbReference type="ChEBI" id="CHEBI:29108"/>
        <label>1</label>
    </ligand>
</feature>
<feature type="binding site" evidence="16">
    <location>
        <position position="156"/>
    </location>
    <ligand>
        <name>Ca(2+)</name>
        <dbReference type="ChEBI" id="CHEBI:29108"/>
        <label>1</label>
    </ligand>
</feature>
<evidence type="ECO:0000256" key="14">
    <source>
        <dbReference type="PIRSR" id="PIRSR600823-1"/>
    </source>
</evidence>
<evidence type="ECO:0000256" key="3">
    <source>
        <dbReference type="ARBA" id="ARBA00006873"/>
    </source>
</evidence>
<dbReference type="PRINTS" id="PR00458">
    <property type="entry name" value="PEROXIDASE"/>
</dbReference>
<dbReference type="InterPro" id="IPR019793">
    <property type="entry name" value="Peroxidases_heam-ligand_BS"/>
</dbReference>
<keyword evidence="8 16" id="KW-0106">Calcium</keyword>
<dbReference type="InterPro" id="IPR000823">
    <property type="entry name" value="Peroxidase_pln"/>
</dbReference>
<dbReference type="GO" id="GO:0140825">
    <property type="term" value="F:lactoperoxidase activity"/>
    <property type="evidence" value="ECO:0007669"/>
    <property type="project" value="UniProtKB-EC"/>
</dbReference>
<dbReference type="CDD" id="cd00693">
    <property type="entry name" value="secretory_peroxidase"/>
    <property type="match status" value="1"/>
</dbReference>
<proteinExistence type="inferred from homology"/>
<comment type="subcellular location">
    <subcellularLocation>
        <location evidence="19">Secreted</location>
    </subcellularLocation>
</comment>
<dbReference type="Gene3D" id="1.10.420.10">
    <property type="entry name" value="Peroxidase, domain 2"/>
    <property type="match status" value="1"/>
</dbReference>
<dbReference type="PANTHER" id="PTHR31388:SF6">
    <property type="entry name" value="PEROXIDASE"/>
    <property type="match status" value="1"/>
</dbReference>
<evidence type="ECO:0000256" key="16">
    <source>
        <dbReference type="PIRSR" id="PIRSR600823-3"/>
    </source>
</evidence>
<evidence type="ECO:0000256" key="8">
    <source>
        <dbReference type="ARBA" id="ARBA00022837"/>
    </source>
</evidence>
<comment type="similarity">
    <text evidence="3">Belongs to the peroxidase family. Ascorbate peroxidase subfamily.</text>
</comment>
<keyword evidence="23" id="KW-1185">Reference proteome</keyword>
<evidence type="ECO:0000256" key="12">
    <source>
        <dbReference type="ARBA" id="ARBA00023180"/>
    </source>
</evidence>
<dbReference type="PANTHER" id="PTHR31388">
    <property type="entry name" value="PEROXIDASE 72-RELATED"/>
    <property type="match status" value="1"/>
</dbReference>
<feature type="disulfide bond" evidence="18">
    <location>
        <begin position="283"/>
        <end position="314"/>
    </location>
</feature>
<dbReference type="PRINTS" id="PR00461">
    <property type="entry name" value="PLPEROXIDASE"/>
</dbReference>
<comment type="similarity">
    <text evidence="19">Belongs to the peroxidase family. Classical plant (class III) peroxidase subfamily.</text>
</comment>
<feature type="binding site" evidence="16">
    <location>
        <position position="327"/>
    </location>
    <ligand>
        <name>Ca(2+)</name>
        <dbReference type="ChEBI" id="CHEBI:29108"/>
        <label>2</label>
    </ligand>
</feature>
<comment type="caution">
    <text evidence="22">The sequence shown here is derived from an EMBL/GenBank/DDBJ whole genome shotgun (WGS) entry which is preliminary data.</text>
</comment>
<dbReference type="Proteomes" id="UP001141552">
    <property type="component" value="Unassembled WGS sequence"/>
</dbReference>
<dbReference type="GO" id="GO:0046872">
    <property type="term" value="F:metal ion binding"/>
    <property type="evidence" value="ECO:0007669"/>
    <property type="project" value="UniProtKB-UniRule"/>
</dbReference>
<dbReference type="FunFam" id="1.10.420.10:FF:000001">
    <property type="entry name" value="Peroxidase"/>
    <property type="match status" value="1"/>
</dbReference>
<feature type="disulfide bond" evidence="18">
    <location>
        <begin position="121"/>
        <end position="198"/>
    </location>
</feature>
<dbReference type="Gene3D" id="2.60.120.10">
    <property type="entry name" value="Jelly Rolls"/>
    <property type="match status" value="1"/>
</dbReference>
<feature type="domain" description="Plant heme peroxidase family profile" evidence="21">
    <location>
        <begin position="111"/>
        <end position="411"/>
    </location>
</feature>
<evidence type="ECO:0000256" key="7">
    <source>
        <dbReference type="ARBA" id="ARBA00022723"/>
    </source>
</evidence>
<evidence type="ECO:0000256" key="15">
    <source>
        <dbReference type="PIRSR" id="PIRSR600823-2"/>
    </source>
</evidence>
<dbReference type="InterPro" id="IPR033905">
    <property type="entry name" value="Secretory_peroxidase"/>
</dbReference>
<feature type="disulfide bond" evidence="18">
    <location>
        <begin position="154"/>
        <end position="159"/>
    </location>
</feature>
<dbReference type="InterPro" id="IPR019794">
    <property type="entry name" value="Peroxidases_AS"/>
</dbReference>
<evidence type="ECO:0000256" key="13">
    <source>
        <dbReference type="ARBA" id="ARBA00023324"/>
    </source>
</evidence>
<feature type="binding site" evidence="16">
    <location>
        <position position="153"/>
    </location>
    <ligand>
        <name>Ca(2+)</name>
        <dbReference type="ChEBI" id="CHEBI:29108"/>
        <label>1</label>
    </ligand>
</feature>
<accession>A0A9Q0FN76</accession>
<dbReference type="PROSITE" id="PS00435">
    <property type="entry name" value="PEROXIDASE_1"/>
    <property type="match status" value="1"/>
</dbReference>
<feature type="binding site" evidence="16">
    <location>
        <position position="171"/>
    </location>
    <ligand>
        <name>Ca(2+)</name>
        <dbReference type="ChEBI" id="CHEBI:29108"/>
        <label>1</label>
    </ligand>
</feature>
<evidence type="ECO:0000256" key="19">
    <source>
        <dbReference type="RuleBase" id="RU362060"/>
    </source>
</evidence>
<evidence type="ECO:0000256" key="18">
    <source>
        <dbReference type="PIRSR" id="PIRSR600823-5"/>
    </source>
</evidence>
<keyword evidence="9 19" id="KW-0560">Oxidoreductase</keyword>
<evidence type="ECO:0000256" key="5">
    <source>
        <dbReference type="ARBA" id="ARBA00022559"/>
    </source>
</evidence>
<evidence type="ECO:0000259" key="21">
    <source>
        <dbReference type="PROSITE" id="PS50873"/>
    </source>
</evidence>
<keyword evidence="13 19" id="KW-0376">Hydrogen peroxide</keyword>
<dbReference type="Gene3D" id="1.10.520.10">
    <property type="match status" value="1"/>
</dbReference>
<dbReference type="PROSITE" id="PS50042">
    <property type="entry name" value="CNMP_BINDING_3"/>
    <property type="match status" value="1"/>
</dbReference>
<dbReference type="SUPFAM" id="SSF48113">
    <property type="entry name" value="Heme-dependent peroxidases"/>
    <property type="match status" value="1"/>
</dbReference>
<comment type="function">
    <text evidence="2">Removal of H(2)O(2), oxidation of toxic reductants, biosynthesis and degradation of lignin, suberization, auxin catabolism, response to environmental stresses such as wounding, pathogen attack and oxidative stress. These functions might be dependent on each isozyme/isoform in each plant tissue.</text>
</comment>
<dbReference type="GO" id="GO:0006979">
    <property type="term" value="P:response to oxidative stress"/>
    <property type="evidence" value="ECO:0007669"/>
    <property type="project" value="UniProtKB-UniRule"/>
</dbReference>
<dbReference type="GO" id="GO:0020037">
    <property type="term" value="F:heme binding"/>
    <property type="evidence" value="ECO:0007669"/>
    <property type="project" value="UniProtKB-UniRule"/>
</dbReference>
<feature type="binding site" evidence="16">
    <location>
        <position position="160"/>
    </location>
    <ligand>
        <name>Ca(2+)</name>
        <dbReference type="ChEBI" id="CHEBI:29108"/>
        <label>1</label>
    </ligand>
</feature>
<evidence type="ECO:0000256" key="10">
    <source>
        <dbReference type="ARBA" id="ARBA00023004"/>
    </source>
</evidence>
<dbReference type="OrthoDB" id="2113341at2759"/>
<feature type="binding site" description="axial binding residue" evidence="16">
    <location>
        <position position="276"/>
    </location>
    <ligand>
        <name>heme b</name>
        <dbReference type="ChEBI" id="CHEBI:60344"/>
    </ligand>
    <ligandPart>
        <name>Fe</name>
        <dbReference type="ChEBI" id="CHEBI:18248"/>
    </ligandPart>
</feature>
<feature type="binding site" evidence="16">
    <location>
        <position position="277"/>
    </location>
    <ligand>
        <name>Ca(2+)</name>
        <dbReference type="ChEBI" id="CHEBI:29108"/>
        <label>2</label>
    </ligand>
</feature>
<feature type="site" description="Transition state stabilizer" evidence="17">
    <location>
        <position position="148"/>
    </location>
</feature>
<comment type="cofactor">
    <cofactor evidence="16 19">
        <name>Ca(2+)</name>
        <dbReference type="ChEBI" id="CHEBI:29108"/>
    </cofactor>
    <text evidence="16 19">Binds 2 calcium ions per subunit.</text>
</comment>
<evidence type="ECO:0000256" key="9">
    <source>
        <dbReference type="ARBA" id="ARBA00023002"/>
    </source>
</evidence>
<reference evidence="22" key="2">
    <citation type="journal article" date="2023" name="Plants (Basel)">
        <title>Annotation of the Turnera subulata (Passifloraceae) Draft Genome Reveals the S-Locus Evolved after the Divergence of Turneroideae from Passifloroideae in a Stepwise Manner.</title>
        <authorList>
            <person name="Henning P.M."/>
            <person name="Roalson E.H."/>
            <person name="Mir W."/>
            <person name="McCubbin A.G."/>
            <person name="Shore J.S."/>
        </authorList>
    </citation>
    <scope>NUCLEOTIDE SEQUENCE</scope>
    <source>
        <strain evidence="22">F60SS</strain>
    </source>
</reference>
<reference evidence="22" key="1">
    <citation type="submission" date="2022-02" db="EMBL/GenBank/DDBJ databases">
        <authorList>
            <person name="Henning P.M."/>
            <person name="McCubbin A.G."/>
            <person name="Shore J.S."/>
        </authorList>
    </citation>
    <scope>NUCLEOTIDE SEQUENCE</scope>
    <source>
        <strain evidence="22">F60SS</strain>
        <tissue evidence="22">Leaves</tissue>
    </source>
</reference>
<keyword evidence="10 16" id="KW-0408">Iron</keyword>
<feature type="domain" description="Cyclic nucleotide-binding" evidence="20">
    <location>
        <begin position="35"/>
        <end position="80"/>
    </location>
</feature>
<evidence type="ECO:0000256" key="1">
    <source>
        <dbReference type="ARBA" id="ARBA00000189"/>
    </source>
</evidence>
<sequence length="412" mass="45319">MNEAEFSDLENHQDQTEIFYIWQKLYEPYIKEVPLFKGCSIGFIKQILIKVHEEFFLPGEMIIEQGQIVDQLDIFRYGQLISIVMRRSSCSSPILCFAMALLMLSVVVSSQLTTNFYSTTCPNLLQIVRREVQRAIMTEMRMAASLLRLHFHDCFVNGCDASILLDGSNSEKFAAPNLNSARGFEVIDSIKNAVESQCSGVVSCADILAIAARDSVLLSGGISWKVPLGRRDGLVANQTGANAALPAPFDALDTIIAKFVDVGLNITDVVSLSGGHTIGQAKCATFSNRLFNFSNGAPDSTLESSMLADLQNLCPQNGDGNKTTAFDRNSTDLFDNHYFQNLINHKGLLSSDQILFSSDEANSTTKSLVESYSTNQKLFFSDFANSMIKMGNISPLTGSSGEIRKNCRIINT</sequence>
<evidence type="ECO:0000256" key="4">
    <source>
        <dbReference type="ARBA" id="ARBA00012313"/>
    </source>
</evidence>
<dbReference type="InterPro" id="IPR000595">
    <property type="entry name" value="cNMP-bd_dom"/>
</dbReference>
<evidence type="ECO:0000313" key="22">
    <source>
        <dbReference type="EMBL" id="KAJ4834521.1"/>
    </source>
</evidence>
<keyword evidence="7 16" id="KW-0479">Metal-binding</keyword>
<gene>
    <name evidence="22" type="ORF">Tsubulata_017866</name>
</gene>
<dbReference type="InterPro" id="IPR018490">
    <property type="entry name" value="cNMP-bd_dom_sf"/>
</dbReference>
<organism evidence="22 23">
    <name type="scientific">Turnera subulata</name>
    <dbReference type="NCBI Taxonomy" id="218843"/>
    <lineage>
        <taxon>Eukaryota</taxon>
        <taxon>Viridiplantae</taxon>
        <taxon>Streptophyta</taxon>
        <taxon>Embryophyta</taxon>
        <taxon>Tracheophyta</taxon>
        <taxon>Spermatophyta</taxon>
        <taxon>Magnoliopsida</taxon>
        <taxon>eudicotyledons</taxon>
        <taxon>Gunneridae</taxon>
        <taxon>Pentapetalae</taxon>
        <taxon>rosids</taxon>
        <taxon>fabids</taxon>
        <taxon>Malpighiales</taxon>
        <taxon>Passifloraceae</taxon>
        <taxon>Turnera</taxon>
    </lineage>
</organism>